<keyword evidence="6" id="KW-0963">Cytoplasm</keyword>
<evidence type="ECO:0000256" key="2">
    <source>
        <dbReference type="ARBA" id="ARBA00022679"/>
    </source>
</evidence>
<keyword evidence="4 6" id="KW-0418">Kinase</keyword>
<dbReference type="PROSITE" id="PS01076">
    <property type="entry name" value="ACETATE_KINASE_2"/>
    <property type="match status" value="1"/>
</dbReference>
<dbReference type="InterPro" id="IPR023865">
    <property type="entry name" value="Aliphatic_acid_kinase_CS"/>
</dbReference>
<comment type="pathway">
    <text evidence="6">Metabolic intermediate biosynthesis; acetyl-CoA biosynthesis; acetyl-CoA from acetate: step 1/2.</text>
</comment>
<name>A0A9J7BMZ6_9BACT</name>
<dbReference type="GO" id="GO:0005524">
    <property type="term" value="F:ATP binding"/>
    <property type="evidence" value="ECO:0007669"/>
    <property type="project" value="UniProtKB-KW"/>
</dbReference>
<comment type="subunit">
    <text evidence="6">Homodimer.</text>
</comment>
<keyword evidence="5 6" id="KW-0067">ATP-binding</keyword>
<keyword evidence="2 6" id="KW-0808">Transferase</keyword>
<dbReference type="PROSITE" id="PS01075">
    <property type="entry name" value="ACETATE_KINASE_1"/>
    <property type="match status" value="1"/>
</dbReference>
<evidence type="ECO:0000256" key="7">
    <source>
        <dbReference type="RuleBase" id="RU003835"/>
    </source>
</evidence>
<keyword evidence="9" id="KW-1185">Reference proteome</keyword>
<dbReference type="HAMAP" id="MF_00020">
    <property type="entry name" value="Acetate_kinase"/>
    <property type="match status" value="1"/>
</dbReference>
<evidence type="ECO:0000313" key="8">
    <source>
        <dbReference type="EMBL" id="UWZ84096.1"/>
    </source>
</evidence>
<feature type="binding site" evidence="6">
    <location>
        <begin position="202"/>
        <end position="206"/>
    </location>
    <ligand>
        <name>ATP</name>
        <dbReference type="ChEBI" id="CHEBI:30616"/>
    </ligand>
</feature>
<feature type="binding site" evidence="6">
    <location>
        <position position="10"/>
    </location>
    <ligand>
        <name>Mg(2+)</name>
        <dbReference type="ChEBI" id="CHEBI:18420"/>
    </ligand>
</feature>
<proteinExistence type="inferred from homology"/>
<keyword evidence="3 6" id="KW-0547">Nucleotide-binding</keyword>
<dbReference type="GO" id="GO:0006085">
    <property type="term" value="P:acetyl-CoA biosynthetic process"/>
    <property type="evidence" value="ECO:0007669"/>
    <property type="project" value="UniProtKB-UniRule"/>
</dbReference>
<evidence type="ECO:0000256" key="5">
    <source>
        <dbReference type="ARBA" id="ARBA00022840"/>
    </source>
</evidence>
<sequence>MASFPVLVLNSGSSSIKFCIYDAGDGQRDKLFEGAVDGIGTDLGKFWMKDRDGKKIVDETPSLPNRAVAFSLVSDALHSGKFPAPAAIGHRTVCGGPGISENQIITPELVDEIESYAALAPLHTPIAVYIMRQALKLFPGVPNFAVLDTYFHRTMSELVKAMPIPAEFVAMGVRRYGYHGISYESIIHQLQPDVPQKLIVAHLGNGASITAIRDGKCVDTSMGLTPTGGIISGTRTGDIDPGVVLFMLNKIAETGVSAKQAADKLETLVSKKSGLLGVSELSNDMRDLRDAIKDGNAKARLAVDKFVWTLQKWIGGFVAELGGLDMLVFTGGIGENDIASRAEICTGLEALGIKLDAAHNNVRGEATISAEDSLVTVRVIPPAEDLMIVNHVMRLLTEQPAPAKLEAQIA</sequence>
<feature type="binding site" evidence="6">
    <location>
        <position position="91"/>
    </location>
    <ligand>
        <name>substrate</name>
    </ligand>
</feature>
<dbReference type="PRINTS" id="PR00471">
    <property type="entry name" value="ACETATEKNASE"/>
</dbReference>
<evidence type="ECO:0000256" key="6">
    <source>
        <dbReference type="HAMAP-Rule" id="MF_00020"/>
    </source>
</evidence>
<comment type="catalytic activity">
    <reaction evidence="6">
        <text>acetate + ATP = acetyl phosphate + ADP</text>
        <dbReference type="Rhea" id="RHEA:11352"/>
        <dbReference type="ChEBI" id="CHEBI:22191"/>
        <dbReference type="ChEBI" id="CHEBI:30089"/>
        <dbReference type="ChEBI" id="CHEBI:30616"/>
        <dbReference type="ChEBI" id="CHEBI:456216"/>
        <dbReference type="EC" id="2.7.2.1"/>
    </reaction>
</comment>
<protein>
    <recommendedName>
        <fullName evidence="6">Acetate kinase</fullName>
        <ecNumber evidence="6">2.7.2.1</ecNumber>
    </recommendedName>
    <alternativeName>
        <fullName evidence="6">Acetokinase</fullName>
    </alternativeName>
</protein>
<dbReference type="GO" id="GO:0000287">
    <property type="term" value="F:magnesium ion binding"/>
    <property type="evidence" value="ECO:0007669"/>
    <property type="project" value="UniProtKB-UniRule"/>
</dbReference>
<dbReference type="PANTHER" id="PTHR21060">
    <property type="entry name" value="ACETATE KINASE"/>
    <property type="match status" value="1"/>
</dbReference>
<feature type="binding site" evidence="6">
    <location>
        <begin position="332"/>
        <end position="336"/>
    </location>
    <ligand>
        <name>ATP</name>
        <dbReference type="ChEBI" id="CHEBI:30616"/>
    </ligand>
</feature>
<gene>
    <name evidence="6" type="primary">ackA</name>
    <name evidence="8" type="ORF">MOP44_26515</name>
</gene>
<dbReference type="PANTHER" id="PTHR21060:SF15">
    <property type="entry name" value="ACETATE KINASE-RELATED"/>
    <property type="match status" value="1"/>
</dbReference>
<dbReference type="InterPro" id="IPR004372">
    <property type="entry name" value="Ac/propionate_kinase"/>
</dbReference>
<dbReference type="InterPro" id="IPR043129">
    <property type="entry name" value="ATPase_NBD"/>
</dbReference>
<dbReference type="KEGG" id="orp:MOP44_26515"/>
<evidence type="ECO:0000256" key="1">
    <source>
        <dbReference type="ARBA" id="ARBA00008748"/>
    </source>
</evidence>
<dbReference type="EMBL" id="CP093313">
    <property type="protein sequence ID" value="UWZ84096.1"/>
    <property type="molecule type" value="Genomic_DNA"/>
</dbReference>
<evidence type="ECO:0000256" key="3">
    <source>
        <dbReference type="ARBA" id="ARBA00022741"/>
    </source>
</evidence>
<comment type="subcellular location">
    <subcellularLocation>
        <location evidence="6">Cytoplasm</location>
    </subcellularLocation>
</comment>
<dbReference type="PIRSF" id="PIRSF000722">
    <property type="entry name" value="Acetate_prop_kin"/>
    <property type="match status" value="1"/>
</dbReference>
<dbReference type="EC" id="2.7.2.1" evidence="6"/>
<organism evidence="8 9">
    <name type="scientific">Occallatibacter riparius</name>
    <dbReference type="NCBI Taxonomy" id="1002689"/>
    <lineage>
        <taxon>Bacteria</taxon>
        <taxon>Pseudomonadati</taxon>
        <taxon>Acidobacteriota</taxon>
        <taxon>Terriglobia</taxon>
        <taxon>Terriglobales</taxon>
        <taxon>Acidobacteriaceae</taxon>
        <taxon>Occallatibacter</taxon>
    </lineage>
</organism>
<comment type="function">
    <text evidence="6">Catalyzes the formation of acetyl phosphate from acetate and ATP. Can also catalyze the reverse reaction.</text>
</comment>
<dbReference type="NCBIfam" id="TIGR00016">
    <property type="entry name" value="ackA"/>
    <property type="match status" value="1"/>
</dbReference>
<feature type="binding site" evidence="6">
    <location>
        <position position="384"/>
    </location>
    <ligand>
        <name>Mg(2+)</name>
        <dbReference type="ChEBI" id="CHEBI:18420"/>
    </ligand>
</feature>
<feature type="active site" description="Proton donor/acceptor" evidence="6">
    <location>
        <position position="148"/>
    </location>
</feature>
<evidence type="ECO:0000256" key="4">
    <source>
        <dbReference type="ARBA" id="ARBA00022777"/>
    </source>
</evidence>
<reference evidence="8" key="1">
    <citation type="submission" date="2021-04" db="EMBL/GenBank/DDBJ databases">
        <title>Phylogenetic analysis of Acidobacteriaceae.</title>
        <authorList>
            <person name="Qiu L."/>
            <person name="Zhang Q."/>
        </authorList>
    </citation>
    <scope>NUCLEOTIDE SEQUENCE</scope>
    <source>
        <strain evidence="8">DSM 25168</strain>
    </source>
</reference>
<evidence type="ECO:0000313" key="9">
    <source>
        <dbReference type="Proteomes" id="UP001059380"/>
    </source>
</evidence>
<dbReference type="Pfam" id="PF00871">
    <property type="entry name" value="Acetate_kinase"/>
    <property type="match status" value="1"/>
</dbReference>
<dbReference type="GO" id="GO:0008776">
    <property type="term" value="F:acetate kinase activity"/>
    <property type="evidence" value="ECO:0007669"/>
    <property type="project" value="UniProtKB-UniRule"/>
</dbReference>
<dbReference type="GO" id="GO:0006083">
    <property type="term" value="P:acetate metabolic process"/>
    <property type="evidence" value="ECO:0007669"/>
    <property type="project" value="TreeGrafter"/>
</dbReference>
<feature type="site" description="Transition state stabilizer" evidence="6">
    <location>
        <position position="179"/>
    </location>
</feature>
<dbReference type="InterPro" id="IPR000890">
    <property type="entry name" value="Aliphatic_acid_kin_short-chain"/>
</dbReference>
<comment type="cofactor">
    <cofactor evidence="6">
        <name>Mg(2+)</name>
        <dbReference type="ChEBI" id="CHEBI:18420"/>
    </cofactor>
    <cofactor evidence="6">
        <name>Mn(2+)</name>
        <dbReference type="ChEBI" id="CHEBI:29035"/>
    </cofactor>
    <text evidence="6">Mg(2+). Can also accept Mn(2+).</text>
</comment>
<dbReference type="SUPFAM" id="SSF53067">
    <property type="entry name" value="Actin-like ATPase domain"/>
    <property type="match status" value="2"/>
</dbReference>
<dbReference type="Proteomes" id="UP001059380">
    <property type="component" value="Chromosome"/>
</dbReference>
<feature type="binding site" evidence="6">
    <location>
        <begin position="284"/>
        <end position="286"/>
    </location>
    <ligand>
        <name>ATP</name>
        <dbReference type="ChEBI" id="CHEBI:30616"/>
    </ligand>
</feature>
<comment type="similarity">
    <text evidence="1 6 7">Belongs to the acetokinase family.</text>
</comment>
<dbReference type="RefSeq" id="WP_260793600.1">
    <property type="nucleotide sequence ID" value="NZ_CP093313.1"/>
</dbReference>
<dbReference type="Gene3D" id="3.30.420.40">
    <property type="match status" value="2"/>
</dbReference>
<feature type="binding site" evidence="6">
    <location>
        <position position="17"/>
    </location>
    <ligand>
        <name>ATP</name>
        <dbReference type="ChEBI" id="CHEBI:30616"/>
    </ligand>
</feature>
<dbReference type="AlphaFoldDB" id="A0A9J7BMZ6"/>
<keyword evidence="6" id="KW-0479">Metal-binding</keyword>
<accession>A0A9J7BMZ6</accession>
<dbReference type="GO" id="GO:0005737">
    <property type="term" value="C:cytoplasm"/>
    <property type="evidence" value="ECO:0007669"/>
    <property type="project" value="UniProtKB-SubCell"/>
</dbReference>
<feature type="site" description="Transition state stabilizer" evidence="6">
    <location>
        <position position="235"/>
    </location>
</feature>
<keyword evidence="6" id="KW-0460">Magnesium</keyword>